<evidence type="ECO:0000256" key="1">
    <source>
        <dbReference type="SAM" id="Phobius"/>
    </source>
</evidence>
<dbReference type="InterPro" id="IPR056047">
    <property type="entry name" value="CRMPA-like_DUF7630"/>
</dbReference>
<evidence type="ECO:0000259" key="2">
    <source>
        <dbReference type="Pfam" id="PF24633"/>
    </source>
</evidence>
<keyword evidence="1" id="KW-0472">Membrane</keyword>
<proteinExistence type="predicted"/>
<evidence type="ECO:0000313" key="4">
    <source>
        <dbReference type="Proteomes" id="UP001152320"/>
    </source>
</evidence>
<feature type="transmembrane region" description="Helical" evidence="1">
    <location>
        <begin position="231"/>
        <end position="250"/>
    </location>
</feature>
<name>A0A9Q1C0R3_HOLLE</name>
<organism evidence="3 4">
    <name type="scientific">Holothuria leucospilota</name>
    <name type="common">Black long sea cucumber</name>
    <name type="synonym">Mertensiothuria leucospilota</name>
    <dbReference type="NCBI Taxonomy" id="206669"/>
    <lineage>
        <taxon>Eukaryota</taxon>
        <taxon>Metazoa</taxon>
        <taxon>Echinodermata</taxon>
        <taxon>Eleutherozoa</taxon>
        <taxon>Echinozoa</taxon>
        <taxon>Holothuroidea</taxon>
        <taxon>Aspidochirotacea</taxon>
        <taxon>Aspidochirotida</taxon>
        <taxon>Holothuriidae</taxon>
        <taxon>Holothuria</taxon>
    </lineage>
</organism>
<accession>A0A9Q1C0R3</accession>
<protein>
    <recommendedName>
        <fullName evidence="2">DUF7630 domain-containing protein</fullName>
    </recommendedName>
</protein>
<sequence>MCNNGTYVPHRGGSSAKDCVVCPRGTNQSKHAGFRACFCKNSYARTDRYGPCTLCEDEGLDCLQEFKSLLPGYYWNWNFQKANVSNYKKFITNLRVGGMLINSHTSYTGNFPRIYKCPREKSCPNSNGDIEGQCSDGYTGWLCSSCLPGYYAILNSCVRCPRKEVLIIECGIFLSIFVAICLLFARHINEHTKSRKKTRTVLDVVISRLKILLGFYQVVGEIFSSLHEINWTGPLVIIGTFISSLELNILKIFVRPRCFSEDLVVNPKTEFIIGVSCPVLIILTLLVVYQLKKIYLSYKYYLCCTKNSRSSNCDSLRIQLCTCGLVLQFLFYPPICSIIFQMYPGACRTFYFDKTENYPTTRLRSDYDIVCENMSIYHTCAYVFTVIYVIAFPIILLYLLWTNIPCRPSRLNRSERRCCSLQGGEFINNYQDISLTRNSGDEDFCLVPLWLNFLCENYKREYWFWEIIELCRKVTQTFLITLYGWEDQLTVLLTTCISVLFLLLHAWHRPMQEPYEQRLQVTMYRVYRDHVIIYRNNGNKFYAHCVKLPSM</sequence>
<dbReference type="PANTHER" id="PTHR11319">
    <property type="entry name" value="G PROTEIN-COUPLED RECEPTOR-RELATED"/>
    <property type="match status" value="1"/>
</dbReference>
<dbReference type="AlphaFoldDB" id="A0A9Q1C0R3"/>
<keyword evidence="4" id="KW-1185">Reference proteome</keyword>
<feature type="transmembrane region" description="Helical" evidence="1">
    <location>
        <begin position="381"/>
        <end position="401"/>
    </location>
</feature>
<feature type="transmembrane region" description="Helical" evidence="1">
    <location>
        <begin position="200"/>
        <end position="219"/>
    </location>
</feature>
<feature type="transmembrane region" description="Helical" evidence="1">
    <location>
        <begin position="165"/>
        <end position="188"/>
    </location>
</feature>
<feature type="transmembrane region" description="Helical" evidence="1">
    <location>
        <begin position="316"/>
        <end position="340"/>
    </location>
</feature>
<dbReference type="Proteomes" id="UP001152320">
    <property type="component" value="Chromosome 9"/>
</dbReference>
<feature type="domain" description="DUF7630" evidence="2">
    <location>
        <begin position="115"/>
        <end position="160"/>
    </location>
</feature>
<comment type="caution">
    <text evidence="3">The sequence shown here is derived from an EMBL/GenBank/DDBJ whole genome shotgun (WGS) entry which is preliminary data.</text>
</comment>
<feature type="transmembrane region" description="Helical" evidence="1">
    <location>
        <begin position="271"/>
        <end position="291"/>
    </location>
</feature>
<dbReference type="PANTHER" id="PTHR11319:SF35">
    <property type="entry name" value="OUTER MEMBRANE PROTEIN PMPC-RELATED"/>
    <property type="match status" value="1"/>
</dbReference>
<gene>
    <name evidence="3" type="ORF">HOLleu_20408</name>
</gene>
<feature type="transmembrane region" description="Helical" evidence="1">
    <location>
        <begin position="489"/>
        <end position="508"/>
    </location>
</feature>
<keyword evidence="1" id="KW-0812">Transmembrane</keyword>
<keyword evidence="1" id="KW-1133">Transmembrane helix</keyword>
<dbReference type="OrthoDB" id="5950997at2759"/>
<reference evidence="3" key="1">
    <citation type="submission" date="2021-10" db="EMBL/GenBank/DDBJ databases">
        <title>Tropical sea cucumber genome reveals ecological adaptation and Cuvierian tubules defense mechanism.</title>
        <authorList>
            <person name="Chen T."/>
        </authorList>
    </citation>
    <scope>NUCLEOTIDE SEQUENCE</scope>
    <source>
        <strain evidence="3">Nanhai2018</strain>
        <tissue evidence="3">Muscle</tissue>
    </source>
</reference>
<dbReference type="EMBL" id="JAIZAY010000009">
    <property type="protein sequence ID" value="KAJ8036437.1"/>
    <property type="molecule type" value="Genomic_DNA"/>
</dbReference>
<evidence type="ECO:0000313" key="3">
    <source>
        <dbReference type="EMBL" id="KAJ8036437.1"/>
    </source>
</evidence>
<dbReference type="Pfam" id="PF24633">
    <property type="entry name" value="DUF7630"/>
    <property type="match status" value="1"/>
</dbReference>